<proteinExistence type="predicted"/>
<gene>
    <name evidence="1" type="ORF">FB465_7077</name>
</gene>
<organism evidence="1 2">
    <name type="scientific">Kitasatospora atroaurantiaca</name>
    <dbReference type="NCBI Taxonomy" id="285545"/>
    <lineage>
        <taxon>Bacteria</taxon>
        <taxon>Bacillati</taxon>
        <taxon>Actinomycetota</taxon>
        <taxon>Actinomycetes</taxon>
        <taxon>Kitasatosporales</taxon>
        <taxon>Streptomycetaceae</taxon>
        <taxon>Kitasatospora</taxon>
    </lineage>
</organism>
<dbReference type="OrthoDB" id="9912939at2"/>
<evidence type="ECO:0000313" key="1">
    <source>
        <dbReference type="EMBL" id="TWE21844.1"/>
    </source>
</evidence>
<dbReference type="EMBL" id="VIVR01000001">
    <property type="protein sequence ID" value="TWE21844.1"/>
    <property type="molecule type" value="Genomic_DNA"/>
</dbReference>
<protein>
    <submittedName>
        <fullName evidence="1">Uncharacterized protein</fullName>
    </submittedName>
</protein>
<dbReference type="RefSeq" id="WP_145796961.1">
    <property type="nucleotide sequence ID" value="NZ_BAAABR010000067.1"/>
</dbReference>
<name>A0A561F1V7_9ACTN</name>
<dbReference type="AlphaFoldDB" id="A0A561F1V7"/>
<keyword evidence="2" id="KW-1185">Reference proteome</keyword>
<evidence type="ECO:0000313" key="2">
    <source>
        <dbReference type="Proteomes" id="UP000318416"/>
    </source>
</evidence>
<dbReference type="Proteomes" id="UP000318416">
    <property type="component" value="Unassembled WGS sequence"/>
</dbReference>
<accession>A0A561F1V7</accession>
<comment type="caution">
    <text evidence="1">The sequence shown here is derived from an EMBL/GenBank/DDBJ whole genome shotgun (WGS) entry which is preliminary data.</text>
</comment>
<sequence length="222" mass="23672">MDDMRFDRRVTIYLLSPKGDTTAEGVAAAVRRLGDILTAGQPRRTGNITRIRLLHDQRDDRFLLLVSTDTGISPGDRIDELSPAVAVQNMGFYAPITLPSVTDDDLAVDPDDPDAREFDLGRGISIAEVRPRPGKSDDDVAAAVDSRLVPFLRGGASRVGQVVNVSLLAQEDGDRRLVFFGLDSGVIGGFDHRVDEVGDAAAVTPVGFFGQLPLSGAFPAGG</sequence>
<reference evidence="1 2" key="1">
    <citation type="submission" date="2019-06" db="EMBL/GenBank/DDBJ databases">
        <title>Sequencing the genomes of 1000 actinobacteria strains.</title>
        <authorList>
            <person name="Klenk H.-P."/>
        </authorList>
    </citation>
    <scope>NUCLEOTIDE SEQUENCE [LARGE SCALE GENOMIC DNA]</scope>
    <source>
        <strain evidence="1 2">DSM 41649</strain>
    </source>
</reference>